<dbReference type="InterPro" id="IPR014840">
    <property type="entry name" value="HRD"/>
</dbReference>
<feature type="compositionally biased region" description="Basic and acidic residues" evidence="1">
    <location>
        <begin position="700"/>
        <end position="710"/>
    </location>
</feature>
<feature type="compositionally biased region" description="Basic residues" evidence="1">
    <location>
        <begin position="168"/>
        <end position="177"/>
    </location>
</feature>
<feature type="domain" description="Hpc2-related" evidence="2">
    <location>
        <begin position="110"/>
        <end position="158"/>
    </location>
</feature>
<feature type="compositionally biased region" description="Pro residues" evidence="1">
    <location>
        <begin position="53"/>
        <end position="63"/>
    </location>
</feature>
<dbReference type="AlphaFoldDB" id="A0A835DMR5"/>
<dbReference type="EMBL" id="JABCRI010000005">
    <property type="protein sequence ID" value="KAF8405679.1"/>
    <property type="molecule type" value="Genomic_DNA"/>
</dbReference>
<accession>A0A835DMR5</accession>
<proteinExistence type="predicted"/>
<dbReference type="OMA" id="MDNHGIR"/>
<feature type="compositionally biased region" description="Polar residues" evidence="1">
    <location>
        <begin position="652"/>
        <end position="685"/>
    </location>
</feature>
<evidence type="ECO:0000313" key="4">
    <source>
        <dbReference type="Proteomes" id="UP000655225"/>
    </source>
</evidence>
<dbReference type="Proteomes" id="UP000655225">
    <property type="component" value="Unassembled WGS sequence"/>
</dbReference>
<dbReference type="Pfam" id="PF08729">
    <property type="entry name" value="HUN"/>
    <property type="match status" value="1"/>
</dbReference>
<protein>
    <recommendedName>
        <fullName evidence="2">Hpc2-related domain-containing protein</fullName>
    </recommendedName>
</protein>
<feature type="compositionally biased region" description="Basic and acidic residues" evidence="1">
    <location>
        <begin position="23"/>
        <end position="33"/>
    </location>
</feature>
<feature type="region of interest" description="Disordered" evidence="1">
    <location>
        <begin position="160"/>
        <end position="196"/>
    </location>
</feature>
<name>A0A835DMR5_TETSI</name>
<evidence type="ECO:0000256" key="1">
    <source>
        <dbReference type="SAM" id="MobiDB-lite"/>
    </source>
</evidence>
<organism evidence="3 4">
    <name type="scientific">Tetracentron sinense</name>
    <name type="common">Spur-leaf</name>
    <dbReference type="NCBI Taxonomy" id="13715"/>
    <lineage>
        <taxon>Eukaryota</taxon>
        <taxon>Viridiplantae</taxon>
        <taxon>Streptophyta</taxon>
        <taxon>Embryophyta</taxon>
        <taxon>Tracheophyta</taxon>
        <taxon>Spermatophyta</taxon>
        <taxon>Magnoliopsida</taxon>
        <taxon>Trochodendrales</taxon>
        <taxon>Trochodendraceae</taxon>
        <taxon>Tetracentron</taxon>
    </lineage>
</organism>
<reference evidence="3 4" key="1">
    <citation type="submission" date="2020-04" db="EMBL/GenBank/DDBJ databases">
        <title>Plant Genome Project.</title>
        <authorList>
            <person name="Zhang R.-G."/>
        </authorList>
    </citation>
    <scope>NUCLEOTIDE SEQUENCE [LARGE SCALE GENOMIC DNA]</scope>
    <source>
        <strain evidence="3">YNK0</strain>
        <tissue evidence="3">Leaf</tissue>
    </source>
</reference>
<comment type="caution">
    <text evidence="3">The sequence shown here is derived from an EMBL/GenBank/DDBJ whole genome shotgun (WGS) entry which is preliminary data.</text>
</comment>
<evidence type="ECO:0000259" key="2">
    <source>
        <dbReference type="Pfam" id="PF08729"/>
    </source>
</evidence>
<keyword evidence="4" id="KW-1185">Reference proteome</keyword>
<feature type="compositionally biased region" description="Gly residues" evidence="1">
    <location>
        <begin position="1"/>
        <end position="10"/>
    </location>
</feature>
<feature type="compositionally biased region" description="Basic and acidic residues" evidence="1">
    <location>
        <begin position="178"/>
        <end position="188"/>
    </location>
</feature>
<dbReference type="OrthoDB" id="68076at2759"/>
<dbReference type="GO" id="GO:0005634">
    <property type="term" value="C:nucleus"/>
    <property type="evidence" value="ECO:0007669"/>
    <property type="project" value="TreeGrafter"/>
</dbReference>
<gene>
    <name evidence="3" type="ORF">HHK36_007756</name>
</gene>
<feature type="compositionally biased region" description="Polar residues" evidence="1">
    <location>
        <begin position="251"/>
        <end position="264"/>
    </location>
</feature>
<dbReference type="GO" id="GO:0006325">
    <property type="term" value="P:chromatin organization"/>
    <property type="evidence" value="ECO:0007669"/>
    <property type="project" value="TreeGrafter"/>
</dbReference>
<evidence type="ECO:0000313" key="3">
    <source>
        <dbReference type="EMBL" id="KAF8405679.1"/>
    </source>
</evidence>
<dbReference type="PANTHER" id="PTHR21669:SF28">
    <property type="entry name" value="YEMANUCLEIN"/>
    <property type="match status" value="1"/>
</dbReference>
<feature type="region of interest" description="Disordered" evidence="1">
    <location>
        <begin position="229"/>
        <end position="269"/>
    </location>
</feature>
<feature type="compositionally biased region" description="Low complexity" evidence="1">
    <location>
        <begin position="686"/>
        <end position="699"/>
    </location>
</feature>
<feature type="region of interest" description="Disordered" evidence="1">
    <location>
        <begin position="1"/>
        <end position="127"/>
    </location>
</feature>
<feature type="compositionally biased region" description="Acidic residues" evidence="1">
    <location>
        <begin position="109"/>
        <end position="127"/>
    </location>
</feature>
<feature type="region of interest" description="Disordered" evidence="1">
    <location>
        <begin position="625"/>
        <end position="768"/>
    </location>
</feature>
<dbReference type="PANTHER" id="PTHR21669">
    <property type="entry name" value="CAPZ-INTERACTING PROTEIN AND RELATED PROTEINS"/>
    <property type="match status" value="1"/>
</dbReference>
<sequence length="768" mass="86010">MEEKGGGGGEESSLRILSPLSNERQRFTVELRPGETTTVSWKKLMKTANKANRPPPLPEPPSGAHPALESRIAPGQPAESELKEAPPSHRFNAVIEKIERLYMGKQSSDEEELDDVPDDDQYDTGDSFIDDAELDEYFQVDKSATKHDGFFVNRGKLERINEPISSPHKPKKRRRKDMTKARGEKDNNHFPNKHAKLGNVRMKAVARTAPLVGKSSTPSQNLAGISEHYQDGKSHNQLNAPIGYTKKKSADPSTKLENSSYSKISNRDDSSFPVEANDIETQKAGIFQSKDLGNEVKVVSGSSDIHQKYRDKSASTQLDPQSRRLLHDTNEVKLSTKVRHREKNGNGALPDLNFPESKYPVQTMDALLCRCCFVVDIGCFAFAEVTLWSTLDALFFQTTGDISRALESQTCFIVTIRKNFGKGFVIEVCRQHLKMKRQVWLAVGSWLSGIEMTHKMRGLMRCLGYFIGVGFVSNLMQKTPPMHVKEGSSVRPKVTMLERAIRELEKMVAESRPPTMEIQDADTSSQAVKRRLPREVKQKLAKVARLAVSENRDGASVDFQEAFGSEEKGVVKVKYSMDDAMEDKICDLYDQYVELAELWPNGAMDNHGIKNSICRAKERKRALYSQLKHERSSSKKLSASRMEEIVHGEASSIAQSRTTMQEDSSSNILTSPSRTPSMTTANHHLSSPVRMPSPSMSGSTRDRLKQEKVKGNTSTFPNEARRTMNGALMKKKEKRKPESNLGVTHYFPESQQGKEKHKSHKQTAGSLP</sequence>